<dbReference type="STRING" id="1121485.GCA_000426485_00564"/>
<reference evidence="1 2" key="1">
    <citation type="submission" date="2019-03" db="EMBL/GenBank/DDBJ databases">
        <title>San Antonio Military Medical Center submission to MRSN (WRAIR), pending publication.</title>
        <authorList>
            <person name="Blyth D.M."/>
            <person name="Mccarthy S.L."/>
            <person name="Schall S.E."/>
            <person name="Stam J.A."/>
            <person name="Ong A.C."/>
            <person name="Mcgann P.T."/>
        </authorList>
    </citation>
    <scope>NUCLEOTIDE SEQUENCE [LARGE SCALE GENOMIC DNA]</scope>
    <source>
        <strain evidence="1 2">MRSN571793</strain>
    </source>
</reference>
<evidence type="ECO:0000313" key="1">
    <source>
        <dbReference type="EMBL" id="TFD96136.1"/>
    </source>
</evidence>
<gene>
    <name evidence="1" type="ORF">E2605_11120</name>
</gene>
<dbReference type="Proteomes" id="UP000297861">
    <property type="component" value="Unassembled WGS sequence"/>
</dbReference>
<dbReference type="OrthoDB" id="975269at2"/>
<evidence type="ECO:0000313" key="2">
    <source>
        <dbReference type="Proteomes" id="UP000297861"/>
    </source>
</evidence>
<keyword evidence="2" id="KW-1185">Reference proteome</keyword>
<comment type="caution">
    <text evidence="1">The sequence shown here is derived from an EMBL/GenBank/DDBJ whole genome shotgun (WGS) entry which is preliminary data.</text>
</comment>
<dbReference type="InterPro" id="IPR025535">
    <property type="entry name" value="DUF4421"/>
</dbReference>
<dbReference type="Pfam" id="PF14391">
    <property type="entry name" value="DUF4421"/>
    <property type="match status" value="1"/>
</dbReference>
<accession>A0A4Y8L6M6</accession>
<dbReference type="EMBL" id="SOML01000006">
    <property type="protein sequence ID" value="TFD96136.1"/>
    <property type="molecule type" value="Genomic_DNA"/>
</dbReference>
<protein>
    <submittedName>
        <fullName evidence="1">DUF4421 domain-containing protein</fullName>
    </submittedName>
</protein>
<organism evidence="1 2">
    <name type="scientific">Dysgonomonas capnocytophagoides</name>
    <dbReference type="NCBI Taxonomy" id="45254"/>
    <lineage>
        <taxon>Bacteria</taxon>
        <taxon>Pseudomonadati</taxon>
        <taxon>Bacteroidota</taxon>
        <taxon>Bacteroidia</taxon>
        <taxon>Bacteroidales</taxon>
        <taxon>Dysgonomonadaceae</taxon>
        <taxon>Dysgonomonas</taxon>
    </lineage>
</organism>
<dbReference type="AlphaFoldDB" id="A0A4Y8L6M6"/>
<name>A0A4Y8L6M6_9BACT</name>
<sequence length="352" mass="40661">MTISKKSKLSVLSSLLPKSNFINKWIVSAVLFFISVYTAHSQVDSLYIRPFKQNFSLKTYFVQNYTSITQDFNVDDYQDFEYRTNRPLSIGLGVTWNNSSLSGSYGFPFMRDRERGRTRTLAFQYHYYGRKIVLDFVLQKHKGMYKQHDDEDIPFEITPDAKVTQYGVSGFYVFNGNRFSYKSTFDLSELQLRSVGSFILGGGVYKNKIEAGNDIVVTDKKGRVDSISSVQKNIQIGVNLGYAYTWIIKRKYFISCSMTVGANVGTESINKVGKHKPDLYPSFNPRVAMGYHGDEWSISTSFFDNQIYTFYSENMNRGISTMSFQFTIVKRLGRQPKILDRVPQIPNWRRDF</sequence>
<proteinExistence type="predicted"/>
<dbReference type="RefSeq" id="WP_134436486.1">
    <property type="nucleotide sequence ID" value="NZ_SOML01000006.1"/>
</dbReference>